<dbReference type="PRINTS" id="PR00455">
    <property type="entry name" value="HTHTETR"/>
</dbReference>
<dbReference type="InterPro" id="IPR050624">
    <property type="entry name" value="HTH-type_Tx_Regulator"/>
</dbReference>
<evidence type="ECO:0000256" key="1">
    <source>
        <dbReference type="ARBA" id="ARBA00022491"/>
    </source>
</evidence>
<dbReference type="InterPro" id="IPR036271">
    <property type="entry name" value="Tet_transcr_reg_TetR-rel_C_sf"/>
</dbReference>
<dbReference type="SUPFAM" id="SSF48498">
    <property type="entry name" value="Tetracyclin repressor-like, C-terminal domain"/>
    <property type="match status" value="1"/>
</dbReference>
<dbReference type="PROSITE" id="PS50977">
    <property type="entry name" value="HTH_TETR_2"/>
    <property type="match status" value="1"/>
</dbReference>
<dbReference type="InterPro" id="IPR013572">
    <property type="entry name" value="Tscrpt_reg_MAATS_C"/>
</dbReference>
<evidence type="ECO:0000313" key="9">
    <source>
        <dbReference type="Proteomes" id="UP000193303"/>
    </source>
</evidence>
<dbReference type="OrthoDB" id="5816932at2"/>
<dbReference type="Pfam" id="PF08361">
    <property type="entry name" value="TetR_C_2"/>
    <property type="match status" value="1"/>
</dbReference>
<dbReference type="Proteomes" id="UP000193346">
    <property type="component" value="Unassembled WGS sequence"/>
</dbReference>
<reference evidence="9" key="2">
    <citation type="submission" date="2017-01" db="EMBL/GenBank/DDBJ databases">
        <authorList>
            <person name="Mah S.A."/>
            <person name="Swanson W.J."/>
            <person name="Moy G.W."/>
            <person name="Vacquier V.D."/>
        </authorList>
    </citation>
    <scope>NUCLEOTIDE SEQUENCE [LARGE SCALE GENOMIC DNA]</scope>
    <source>
        <strain evidence="9">124861</strain>
    </source>
</reference>
<dbReference type="InterPro" id="IPR009057">
    <property type="entry name" value="Homeodomain-like_sf"/>
</dbReference>
<reference evidence="7 10" key="1">
    <citation type="submission" date="2017-01" db="EMBL/GenBank/DDBJ databases">
        <authorList>
            <person name="Wolfgang W.J."/>
            <person name="Cole J."/>
            <person name="Wroblewski D."/>
            <person name="Mcginnis J."/>
            <person name="Musser K.A."/>
        </authorList>
    </citation>
    <scope>NUCLEOTIDE SEQUENCE</scope>
    <source>
        <strain evidence="7">124861</strain>
        <strain evidence="8 10">93087</strain>
    </source>
</reference>
<dbReference type="Pfam" id="PF00440">
    <property type="entry name" value="TetR_N"/>
    <property type="match status" value="1"/>
</dbReference>
<keyword evidence="4" id="KW-0804">Transcription</keyword>
<dbReference type="GO" id="GO:0003677">
    <property type="term" value="F:DNA binding"/>
    <property type="evidence" value="ECO:0007669"/>
    <property type="project" value="UniProtKB-UniRule"/>
</dbReference>
<evidence type="ECO:0000313" key="8">
    <source>
        <dbReference type="EMBL" id="OSI34372.1"/>
    </source>
</evidence>
<proteinExistence type="predicted"/>
<evidence type="ECO:0000256" key="4">
    <source>
        <dbReference type="ARBA" id="ARBA00023163"/>
    </source>
</evidence>
<sequence length="214" mass="24584">MRKTKTEALKTREHLMLAALDTFYQKGVSRASLNEIAQNAGVTRGALYWHFKNKEDLFDALFQRLFDEARTHLENDLNNDAANMRESMHASLLNMFQRMQNDPVHHKFCNILFLKCEHTEQNQTIVAIIHKYQSMWNELLSAVLAQCIKQKSLPENLDIQTAVIYLKAAIDGLLYQWLVNPELLDLQTIGPRFAATIFGTLEHCTTLHKTAVPS</sequence>
<dbReference type="Gene3D" id="1.10.357.10">
    <property type="entry name" value="Tetracycline Repressor, domain 2"/>
    <property type="match status" value="1"/>
</dbReference>
<feature type="DNA-binding region" description="H-T-H motif" evidence="5">
    <location>
        <begin position="32"/>
        <end position="51"/>
    </location>
</feature>
<dbReference type="STRING" id="1931275.BV914_02020"/>
<dbReference type="InterPro" id="IPR023772">
    <property type="entry name" value="DNA-bd_HTH_TetR-type_CS"/>
</dbReference>
<protein>
    <submittedName>
        <fullName evidence="7">TetR family transcriptional regulator</fullName>
    </submittedName>
</protein>
<evidence type="ECO:0000256" key="2">
    <source>
        <dbReference type="ARBA" id="ARBA00023015"/>
    </source>
</evidence>
<accession>A0A1X3DKX5</accession>
<dbReference type="AlphaFoldDB" id="A0A1X3DKX5"/>
<dbReference type="Proteomes" id="UP000193303">
    <property type="component" value="Unassembled WGS sequence"/>
</dbReference>
<dbReference type="RefSeq" id="WP_085355728.1">
    <property type="nucleotide sequence ID" value="NZ_CP091509.1"/>
</dbReference>
<dbReference type="EMBL" id="MTAC01000016">
    <property type="protein sequence ID" value="OSI34372.1"/>
    <property type="molecule type" value="Genomic_DNA"/>
</dbReference>
<name>A0A1X3DKX5_9NEIS</name>
<keyword evidence="10" id="KW-1185">Reference proteome</keyword>
<comment type="caution">
    <text evidence="7">The sequence shown here is derived from an EMBL/GenBank/DDBJ whole genome shotgun (WGS) entry which is preliminary data.</text>
</comment>
<keyword evidence="2" id="KW-0805">Transcription regulation</keyword>
<feature type="domain" description="HTH tetR-type" evidence="6">
    <location>
        <begin position="9"/>
        <end position="69"/>
    </location>
</feature>
<dbReference type="PANTHER" id="PTHR43479:SF11">
    <property type="entry name" value="ACREF_ENVCD OPERON REPRESSOR-RELATED"/>
    <property type="match status" value="1"/>
</dbReference>
<keyword evidence="1" id="KW-0678">Repressor</keyword>
<evidence type="ECO:0000256" key="5">
    <source>
        <dbReference type="PROSITE-ProRule" id="PRU00335"/>
    </source>
</evidence>
<dbReference type="PANTHER" id="PTHR43479">
    <property type="entry name" value="ACREF/ENVCD OPERON REPRESSOR-RELATED"/>
    <property type="match status" value="1"/>
</dbReference>
<evidence type="ECO:0000313" key="10">
    <source>
        <dbReference type="Proteomes" id="UP000193346"/>
    </source>
</evidence>
<evidence type="ECO:0000256" key="3">
    <source>
        <dbReference type="ARBA" id="ARBA00023125"/>
    </source>
</evidence>
<dbReference type="SUPFAM" id="SSF46689">
    <property type="entry name" value="Homeodomain-like"/>
    <property type="match status" value="1"/>
</dbReference>
<organism evidence="7 9">
    <name type="scientific">Neisseria dumasiana</name>
    <dbReference type="NCBI Taxonomy" id="1931275"/>
    <lineage>
        <taxon>Bacteria</taxon>
        <taxon>Pseudomonadati</taxon>
        <taxon>Pseudomonadota</taxon>
        <taxon>Betaproteobacteria</taxon>
        <taxon>Neisseriales</taxon>
        <taxon>Neisseriaceae</taxon>
        <taxon>Neisseria</taxon>
    </lineage>
</organism>
<dbReference type="InterPro" id="IPR001647">
    <property type="entry name" value="HTH_TetR"/>
</dbReference>
<evidence type="ECO:0000259" key="6">
    <source>
        <dbReference type="PROSITE" id="PS50977"/>
    </source>
</evidence>
<dbReference type="PROSITE" id="PS01081">
    <property type="entry name" value="HTH_TETR_1"/>
    <property type="match status" value="1"/>
</dbReference>
<keyword evidence="3 5" id="KW-0238">DNA-binding</keyword>
<dbReference type="EMBL" id="MTAB01000005">
    <property type="protein sequence ID" value="OSI23861.1"/>
    <property type="molecule type" value="Genomic_DNA"/>
</dbReference>
<gene>
    <name evidence="7" type="ORF">BV912_03070</name>
    <name evidence="8" type="ORF">BV913_07465</name>
</gene>
<evidence type="ECO:0000313" key="7">
    <source>
        <dbReference type="EMBL" id="OSI23861.1"/>
    </source>
</evidence>